<sequence>KKKKLKSRSFIFLKSKSRSFIFLKSKSLHLPRSRILNQHNFMINKLLASSLNQWRLAHLLDMDLKEK</sequence>
<gene>
    <name evidence="1" type="ORF">MTR67_048967</name>
</gene>
<reference evidence="1" key="1">
    <citation type="submission" date="2023-08" db="EMBL/GenBank/DDBJ databases">
        <title>A de novo genome assembly of Solanum verrucosum Schlechtendal, a Mexican diploid species geographically isolated from the other diploid A-genome species in potato relatives.</title>
        <authorList>
            <person name="Hosaka K."/>
        </authorList>
    </citation>
    <scope>NUCLEOTIDE SEQUENCE</scope>
    <source>
        <tissue evidence="1">Young leaves</tissue>
    </source>
</reference>
<protein>
    <submittedName>
        <fullName evidence="1">Uncharacterized protein</fullName>
    </submittedName>
</protein>
<dbReference type="AlphaFoldDB" id="A0AAF0UZG8"/>
<accession>A0AAF0UZG8</accession>
<dbReference type="EMBL" id="CP133622">
    <property type="protein sequence ID" value="WMV55582.1"/>
    <property type="molecule type" value="Genomic_DNA"/>
</dbReference>
<evidence type="ECO:0000313" key="1">
    <source>
        <dbReference type="EMBL" id="WMV55582.1"/>
    </source>
</evidence>
<evidence type="ECO:0000313" key="2">
    <source>
        <dbReference type="Proteomes" id="UP001234989"/>
    </source>
</evidence>
<name>A0AAF0UZG8_SOLVR</name>
<organism evidence="1 2">
    <name type="scientific">Solanum verrucosum</name>
    <dbReference type="NCBI Taxonomy" id="315347"/>
    <lineage>
        <taxon>Eukaryota</taxon>
        <taxon>Viridiplantae</taxon>
        <taxon>Streptophyta</taxon>
        <taxon>Embryophyta</taxon>
        <taxon>Tracheophyta</taxon>
        <taxon>Spermatophyta</taxon>
        <taxon>Magnoliopsida</taxon>
        <taxon>eudicotyledons</taxon>
        <taxon>Gunneridae</taxon>
        <taxon>Pentapetalae</taxon>
        <taxon>asterids</taxon>
        <taxon>lamiids</taxon>
        <taxon>Solanales</taxon>
        <taxon>Solanaceae</taxon>
        <taxon>Solanoideae</taxon>
        <taxon>Solaneae</taxon>
        <taxon>Solanum</taxon>
    </lineage>
</organism>
<keyword evidence="2" id="KW-1185">Reference proteome</keyword>
<proteinExistence type="predicted"/>
<dbReference type="Proteomes" id="UP001234989">
    <property type="component" value="Chromosome 11"/>
</dbReference>
<feature type="non-terminal residue" evidence="1">
    <location>
        <position position="1"/>
    </location>
</feature>